<organism evidence="3 4">
    <name type="scientific">Lepraria finkii</name>
    <dbReference type="NCBI Taxonomy" id="1340010"/>
    <lineage>
        <taxon>Eukaryota</taxon>
        <taxon>Fungi</taxon>
        <taxon>Dikarya</taxon>
        <taxon>Ascomycota</taxon>
        <taxon>Pezizomycotina</taxon>
        <taxon>Lecanoromycetes</taxon>
        <taxon>OSLEUM clade</taxon>
        <taxon>Lecanoromycetidae</taxon>
        <taxon>Lecanorales</taxon>
        <taxon>Lecanorineae</taxon>
        <taxon>Stereocaulaceae</taxon>
        <taxon>Lepraria</taxon>
    </lineage>
</organism>
<evidence type="ECO:0000256" key="2">
    <source>
        <dbReference type="ARBA" id="ARBA00022729"/>
    </source>
</evidence>
<protein>
    <submittedName>
        <fullName evidence="3">Uncharacterized protein</fullName>
    </submittedName>
</protein>
<evidence type="ECO:0000313" key="3">
    <source>
        <dbReference type="EMBL" id="KAL2050872.1"/>
    </source>
</evidence>
<dbReference type="InterPro" id="IPR021884">
    <property type="entry name" value="Ice-bd_prot"/>
</dbReference>
<dbReference type="EMBL" id="JBHFEH010000042">
    <property type="protein sequence ID" value="KAL2050872.1"/>
    <property type="molecule type" value="Genomic_DNA"/>
</dbReference>
<keyword evidence="2" id="KW-0732">Signal</keyword>
<sequence length="148" mass="15191">MLSQSKLFKTAGNAFNAAYTLTLTSDLTGQDLGGQTAFTAFDSSAALTGVLALDGQGNTNSQFVFQINTDINTASISLVLLINGAQACNVFWDEGGSAKLGTGTNFAGTVVAIDSGSVNLGATVKAGFFALNRGVHPGRRCHYGSDCL</sequence>
<proteinExistence type="inferred from homology"/>
<comment type="similarity">
    <text evidence="1">Belongs to the ice-binding protein family.</text>
</comment>
<reference evidence="3 4" key="1">
    <citation type="submission" date="2024-09" db="EMBL/GenBank/DDBJ databases">
        <title>Rethinking Asexuality: The Enigmatic Case of Functional Sexual Genes in Lepraria (Stereocaulaceae).</title>
        <authorList>
            <person name="Doellman M."/>
            <person name="Sun Y."/>
            <person name="Barcenas-Pena A."/>
            <person name="Lumbsch H.T."/>
            <person name="Grewe F."/>
        </authorList>
    </citation>
    <scope>NUCLEOTIDE SEQUENCE [LARGE SCALE GENOMIC DNA]</scope>
    <source>
        <strain evidence="3 4">Grewe 0041</strain>
    </source>
</reference>
<dbReference type="Pfam" id="PF11999">
    <property type="entry name" value="Ice_binding"/>
    <property type="match status" value="1"/>
</dbReference>
<comment type="caution">
    <text evidence="3">The sequence shown here is derived from an EMBL/GenBank/DDBJ whole genome shotgun (WGS) entry which is preliminary data.</text>
</comment>
<accession>A0ABR4AYY9</accession>
<evidence type="ECO:0000256" key="1">
    <source>
        <dbReference type="ARBA" id="ARBA00005445"/>
    </source>
</evidence>
<evidence type="ECO:0000313" key="4">
    <source>
        <dbReference type="Proteomes" id="UP001590951"/>
    </source>
</evidence>
<keyword evidence="4" id="KW-1185">Reference proteome</keyword>
<gene>
    <name evidence="3" type="ORF">ABVK25_008933</name>
</gene>
<dbReference type="Proteomes" id="UP001590951">
    <property type="component" value="Unassembled WGS sequence"/>
</dbReference>
<name>A0ABR4AYY9_9LECA</name>